<protein>
    <submittedName>
        <fullName evidence="1">Uncharacterized protein</fullName>
    </submittedName>
</protein>
<proteinExistence type="predicted"/>
<dbReference type="Proteomes" id="UP000198379">
    <property type="component" value="Unassembled WGS sequence"/>
</dbReference>
<reference evidence="1 2" key="1">
    <citation type="submission" date="2017-06" db="EMBL/GenBank/DDBJ databases">
        <authorList>
            <person name="Kim H.J."/>
            <person name="Triplett B.A."/>
        </authorList>
    </citation>
    <scope>NUCLEOTIDE SEQUENCE [LARGE SCALE GENOMIC DNA]</scope>
    <source>
        <strain evidence="1 2">DSM 25597</strain>
    </source>
</reference>
<gene>
    <name evidence="1" type="ORF">SAMN06265376_105100</name>
</gene>
<organism evidence="1 2">
    <name type="scientific">Dokdonia pacifica</name>
    <dbReference type="NCBI Taxonomy" id="1627892"/>
    <lineage>
        <taxon>Bacteria</taxon>
        <taxon>Pseudomonadati</taxon>
        <taxon>Bacteroidota</taxon>
        <taxon>Flavobacteriia</taxon>
        <taxon>Flavobacteriales</taxon>
        <taxon>Flavobacteriaceae</taxon>
        <taxon>Dokdonia</taxon>
    </lineage>
</organism>
<dbReference type="EMBL" id="FZNY01000005">
    <property type="protein sequence ID" value="SNR98429.1"/>
    <property type="molecule type" value="Genomic_DNA"/>
</dbReference>
<evidence type="ECO:0000313" key="1">
    <source>
        <dbReference type="EMBL" id="SNR98429.1"/>
    </source>
</evidence>
<dbReference type="AlphaFoldDB" id="A0A239ASC0"/>
<sequence length="56" mass="6123">MTLLNKKAHQFLMSFSFYTLRDIYYISSKFTLVKLSALGASASSVVPSLSSTASGR</sequence>
<accession>A0A239ASC0</accession>
<keyword evidence="2" id="KW-1185">Reference proteome</keyword>
<name>A0A239ASC0_9FLAO</name>
<evidence type="ECO:0000313" key="2">
    <source>
        <dbReference type="Proteomes" id="UP000198379"/>
    </source>
</evidence>